<evidence type="ECO:0000256" key="1">
    <source>
        <dbReference type="SAM" id="MobiDB-lite"/>
    </source>
</evidence>
<feature type="region of interest" description="Disordered" evidence="1">
    <location>
        <begin position="1"/>
        <end position="40"/>
    </location>
</feature>
<proteinExistence type="evidence at transcript level"/>
<name>F2CVJ8_HORVV</name>
<feature type="region of interest" description="Disordered" evidence="1">
    <location>
        <begin position="95"/>
        <end position="127"/>
    </location>
</feature>
<feature type="compositionally biased region" description="Low complexity" evidence="1">
    <location>
        <begin position="117"/>
        <end position="127"/>
    </location>
</feature>
<evidence type="ECO:0000313" key="2">
    <source>
        <dbReference type="EMBL" id="BAJ86869.1"/>
    </source>
</evidence>
<feature type="compositionally biased region" description="Low complexity" evidence="1">
    <location>
        <begin position="139"/>
        <end position="156"/>
    </location>
</feature>
<dbReference type="AlphaFoldDB" id="F2CVJ8"/>
<protein>
    <submittedName>
        <fullName evidence="2">Predicted protein</fullName>
    </submittedName>
</protein>
<feature type="compositionally biased region" description="Basic and acidic residues" evidence="1">
    <location>
        <begin position="24"/>
        <end position="33"/>
    </location>
</feature>
<feature type="compositionally biased region" description="Basic residues" evidence="1">
    <location>
        <begin position="97"/>
        <end position="111"/>
    </location>
</feature>
<dbReference type="EMBL" id="AK355651">
    <property type="protein sequence ID" value="BAJ86869.1"/>
    <property type="molecule type" value="mRNA"/>
</dbReference>
<sequence length="228" mass="25298">MRRERPRALLLRPPRNHRPYQSKPAEHHGRDGKPLSSTRTAMSAALLAAAAPSPLPPAYWGRRPLLAAPPLALGCLRLQPPLLPQSRRLPAKPSLCRARRGAGARRRRSRVRPMSPASGARSRGGWRWARSWAPPPCSAAAARRSRPQRTPSRRPGSGCGWRRRCGASAGPTTPSSSRWPRYRCSSDSGRVLDAPAPRPADRPGSFGVCFFYLKCQCFQWRCQNYTLV</sequence>
<accession>F2CVJ8</accession>
<reference evidence="2" key="1">
    <citation type="journal article" date="2011" name="Plant Physiol.">
        <title>Comprehensive sequence analysis of 24,783 barley full-length cDNAs derived from 12 clone libraries.</title>
        <authorList>
            <person name="Matsumoto T."/>
            <person name="Tanaka T."/>
            <person name="Sakai H."/>
            <person name="Amano N."/>
            <person name="Kanamori H."/>
            <person name="Kurita K."/>
            <person name="Kikuta A."/>
            <person name="Kamiya K."/>
            <person name="Yamamoto M."/>
            <person name="Ikawa H."/>
            <person name="Fujii N."/>
            <person name="Hori K."/>
            <person name="Itoh T."/>
            <person name="Sato K."/>
        </authorList>
    </citation>
    <scope>NUCLEOTIDE SEQUENCE</scope>
    <source>
        <tissue evidence="2">Leaf</tissue>
    </source>
</reference>
<feature type="region of interest" description="Disordered" evidence="1">
    <location>
        <begin position="139"/>
        <end position="182"/>
    </location>
</feature>
<organism evidence="2">
    <name type="scientific">Hordeum vulgare subsp. vulgare</name>
    <name type="common">Domesticated barley</name>
    <dbReference type="NCBI Taxonomy" id="112509"/>
    <lineage>
        <taxon>Eukaryota</taxon>
        <taxon>Viridiplantae</taxon>
        <taxon>Streptophyta</taxon>
        <taxon>Embryophyta</taxon>
        <taxon>Tracheophyta</taxon>
        <taxon>Spermatophyta</taxon>
        <taxon>Magnoliopsida</taxon>
        <taxon>Liliopsida</taxon>
        <taxon>Poales</taxon>
        <taxon>Poaceae</taxon>
        <taxon>BOP clade</taxon>
        <taxon>Pooideae</taxon>
        <taxon>Triticodae</taxon>
        <taxon>Triticeae</taxon>
        <taxon>Hordeinae</taxon>
        <taxon>Hordeum</taxon>
    </lineage>
</organism>